<keyword evidence="10" id="KW-1185">Reference proteome</keyword>
<dbReference type="RefSeq" id="WP_021797152.1">
    <property type="nucleotide sequence ID" value="NZ_ACVN02000132.1"/>
</dbReference>
<comment type="caution">
    <text evidence="9">The sequence shown here is derived from an EMBL/GenBank/DDBJ whole genome shotgun (WGS) entry which is preliminary data.</text>
</comment>
<dbReference type="EMBL" id="ACVN02000132">
    <property type="protein sequence ID" value="ERK58739.1"/>
    <property type="molecule type" value="Genomic_DNA"/>
</dbReference>
<proteinExistence type="inferred from homology"/>
<feature type="domain" description="PhoU" evidence="8">
    <location>
        <begin position="122"/>
        <end position="201"/>
    </location>
</feature>
<evidence type="ECO:0000256" key="3">
    <source>
        <dbReference type="ARBA" id="ARBA00011738"/>
    </source>
</evidence>
<evidence type="ECO:0000256" key="4">
    <source>
        <dbReference type="ARBA" id="ARBA00022448"/>
    </source>
</evidence>
<dbReference type="GO" id="GO:0005737">
    <property type="term" value="C:cytoplasm"/>
    <property type="evidence" value="ECO:0007669"/>
    <property type="project" value="UniProtKB-SubCell"/>
</dbReference>
<reference evidence="9" key="1">
    <citation type="submission" date="2013-08" db="EMBL/GenBank/DDBJ databases">
        <authorList>
            <person name="Durkin A.S."/>
            <person name="Haft D.R."/>
            <person name="McCorrison J."/>
            <person name="Torralba M."/>
            <person name="Gillis M."/>
            <person name="Haft D.H."/>
            <person name="Methe B."/>
            <person name="Sutton G."/>
            <person name="Nelson K.E."/>
        </authorList>
    </citation>
    <scope>NUCLEOTIDE SEQUENCE [LARGE SCALE GENOMIC DNA]</scope>
    <source>
        <strain evidence="9">F0233</strain>
    </source>
</reference>
<evidence type="ECO:0000256" key="6">
    <source>
        <dbReference type="ARBA" id="ARBA00022592"/>
    </source>
</evidence>
<dbReference type="PANTHER" id="PTHR42930:SF3">
    <property type="entry name" value="PHOSPHATE-SPECIFIC TRANSPORT SYSTEM ACCESSORY PROTEIN PHOU"/>
    <property type="match status" value="1"/>
</dbReference>
<protein>
    <recommendedName>
        <fullName evidence="7">Phosphate-specific transport system accessory protein PhoU</fullName>
    </recommendedName>
</protein>
<accession>U2QRA0</accession>
<evidence type="ECO:0000313" key="9">
    <source>
        <dbReference type="EMBL" id="ERK58739.1"/>
    </source>
</evidence>
<name>U2QRA0_9ACTN</name>
<feature type="domain" description="PhoU" evidence="8">
    <location>
        <begin position="17"/>
        <end position="103"/>
    </location>
</feature>
<keyword evidence="5 7" id="KW-0963">Cytoplasm</keyword>
<comment type="similarity">
    <text evidence="2 7">Belongs to the PhoU family.</text>
</comment>
<dbReference type="Proteomes" id="UP000017052">
    <property type="component" value="Unassembled WGS sequence"/>
</dbReference>
<dbReference type="SUPFAM" id="SSF109755">
    <property type="entry name" value="PhoU-like"/>
    <property type="match status" value="1"/>
</dbReference>
<evidence type="ECO:0000256" key="2">
    <source>
        <dbReference type="ARBA" id="ARBA00008107"/>
    </source>
</evidence>
<evidence type="ECO:0000313" key="10">
    <source>
        <dbReference type="Proteomes" id="UP000017052"/>
    </source>
</evidence>
<dbReference type="GO" id="GO:0045936">
    <property type="term" value="P:negative regulation of phosphate metabolic process"/>
    <property type="evidence" value="ECO:0007669"/>
    <property type="project" value="InterPro"/>
</dbReference>
<evidence type="ECO:0000256" key="7">
    <source>
        <dbReference type="PIRNR" id="PIRNR003107"/>
    </source>
</evidence>
<dbReference type="FunFam" id="1.20.58.220:FF:000004">
    <property type="entry name" value="Phosphate-specific transport system accessory protein PhoU"/>
    <property type="match status" value="1"/>
</dbReference>
<dbReference type="AlphaFoldDB" id="U2QRA0"/>
<dbReference type="GO" id="GO:0030643">
    <property type="term" value="P:intracellular phosphate ion homeostasis"/>
    <property type="evidence" value="ECO:0007669"/>
    <property type="project" value="InterPro"/>
</dbReference>
<organism evidence="9 10">
    <name type="scientific">Propionibacterium acidifaciens F0233</name>
    <dbReference type="NCBI Taxonomy" id="553198"/>
    <lineage>
        <taxon>Bacteria</taxon>
        <taxon>Bacillati</taxon>
        <taxon>Actinomycetota</taxon>
        <taxon>Actinomycetes</taxon>
        <taxon>Propionibacteriales</taxon>
        <taxon>Propionibacteriaceae</taxon>
        <taxon>Propionibacterium</taxon>
    </lineage>
</organism>
<dbReference type="PIRSF" id="PIRSF003107">
    <property type="entry name" value="PhoU"/>
    <property type="match status" value="1"/>
</dbReference>
<evidence type="ECO:0000256" key="5">
    <source>
        <dbReference type="ARBA" id="ARBA00022490"/>
    </source>
</evidence>
<comment type="function">
    <text evidence="7">Plays a role in the regulation of phosphate uptake.</text>
</comment>
<keyword evidence="6 7" id="KW-0592">Phosphate transport</keyword>
<dbReference type="InterPro" id="IPR038078">
    <property type="entry name" value="PhoU-like_sf"/>
</dbReference>
<dbReference type="NCBIfam" id="TIGR02135">
    <property type="entry name" value="phoU_full"/>
    <property type="match status" value="1"/>
</dbReference>
<dbReference type="GeneID" id="95359509"/>
<evidence type="ECO:0000259" key="8">
    <source>
        <dbReference type="Pfam" id="PF01895"/>
    </source>
</evidence>
<dbReference type="InterPro" id="IPR028366">
    <property type="entry name" value="PhoU"/>
</dbReference>
<comment type="subunit">
    <text evidence="3 7">Homodimer.</text>
</comment>
<dbReference type="GO" id="GO:0006817">
    <property type="term" value="P:phosphate ion transport"/>
    <property type="evidence" value="ECO:0007669"/>
    <property type="project" value="UniProtKB-KW"/>
</dbReference>
<dbReference type="Gene3D" id="1.20.58.220">
    <property type="entry name" value="Phosphate transport system protein phou homolog 2, domain 2"/>
    <property type="match status" value="1"/>
</dbReference>
<gene>
    <name evidence="9" type="primary">phoU</name>
    <name evidence="9" type="ORF">HMPREF0682_1057</name>
</gene>
<comment type="subcellular location">
    <subcellularLocation>
        <location evidence="1 7">Cytoplasm</location>
    </subcellularLocation>
</comment>
<dbReference type="InterPro" id="IPR026022">
    <property type="entry name" value="PhoU_dom"/>
</dbReference>
<dbReference type="Pfam" id="PF01895">
    <property type="entry name" value="PhoU"/>
    <property type="match status" value="2"/>
</dbReference>
<dbReference type="OrthoDB" id="9814256at2"/>
<evidence type="ECO:0000256" key="1">
    <source>
        <dbReference type="ARBA" id="ARBA00004496"/>
    </source>
</evidence>
<keyword evidence="4 7" id="KW-0813">Transport</keyword>
<sequence length="221" mass="24311">MAESYHSELDEIVHELVTMSDSVRVAVRDATRALLEADASIAERVMSGDARIDAMHDRLEHRCFSLLARSTPVAGELRTIVAAMQVIADIGRTGDLAAHVAEIARMRYPEHAVPEPLVPNFTRMSQVAQEMVGKAGRTLLERDTDAAATLAGEDDEMDELRNEQFRLIASDDWTFGAETAVDTALLGRYYERIADHAVAMGGRIIYVITGEAPEGEDWPTT</sequence>
<dbReference type="PANTHER" id="PTHR42930">
    <property type="entry name" value="PHOSPHATE-SPECIFIC TRANSPORT SYSTEM ACCESSORY PROTEIN PHOU"/>
    <property type="match status" value="1"/>
</dbReference>